<evidence type="ECO:0008006" key="4">
    <source>
        <dbReference type="Google" id="ProtNLM"/>
    </source>
</evidence>
<evidence type="ECO:0000313" key="3">
    <source>
        <dbReference type="EMBL" id="CAB5170437.1"/>
    </source>
</evidence>
<organism evidence="2">
    <name type="scientific">uncultured Caudovirales phage</name>
    <dbReference type="NCBI Taxonomy" id="2100421"/>
    <lineage>
        <taxon>Viruses</taxon>
        <taxon>Duplodnaviria</taxon>
        <taxon>Heunggongvirae</taxon>
        <taxon>Uroviricota</taxon>
        <taxon>Caudoviricetes</taxon>
        <taxon>Peduoviridae</taxon>
        <taxon>Maltschvirus</taxon>
        <taxon>Maltschvirus maltsch</taxon>
    </lineage>
</organism>
<protein>
    <recommendedName>
        <fullName evidence="4">Scaffolding protein</fullName>
    </recommendedName>
</protein>
<reference evidence="2" key="1">
    <citation type="submission" date="2020-04" db="EMBL/GenBank/DDBJ databases">
        <authorList>
            <person name="Chiriac C."/>
            <person name="Salcher M."/>
            <person name="Ghai R."/>
            <person name="Kavagutti S V."/>
        </authorList>
    </citation>
    <scope>NUCLEOTIDE SEQUENCE</scope>
</reference>
<evidence type="ECO:0000256" key="1">
    <source>
        <dbReference type="SAM" id="MobiDB-lite"/>
    </source>
</evidence>
<proteinExistence type="predicted"/>
<accession>A0A6J5KLK9</accession>
<name>A0A6J5KLK9_9CAUD</name>
<feature type="region of interest" description="Disordered" evidence="1">
    <location>
        <begin position="16"/>
        <end position="62"/>
    </location>
</feature>
<feature type="compositionally biased region" description="Basic and acidic residues" evidence="1">
    <location>
        <begin position="113"/>
        <end position="131"/>
    </location>
</feature>
<feature type="compositionally biased region" description="Basic and acidic residues" evidence="1">
    <location>
        <begin position="18"/>
        <end position="45"/>
    </location>
</feature>
<dbReference type="EMBL" id="LR796144">
    <property type="protein sequence ID" value="CAB4121099.1"/>
    <property type="molecule type" value="Genomic_DNA"/>
</dbReference>
<gene>
    <name evidence="3" type="ORF">UFOVP154_25</name>
    <name evidence="2" type="ORF">UFOVP8_10</name>
</gene>
<sequence length="317" mass="35354">MVQQVIDQSNINQFLETGKVDEFKAPGDKPVDQKAEPEKDEKAAKAAEVVEGVEGDDLELPEKARRAIGKKHRAMKEAQEAQADADAFAETQYRERLQADKRAADLEARLKALESKEAAPVEDKNEPKPEDFPDAVQFARALAKYESEKAVAADRKARADEAAQKERERMDSQRIARNKEFAKDHPDYEEVVAGLTDNDLIVPPHLTQYLMEADTAPALMYHFAKHPSDFERIAALSPIRSIAAIGKLEATLEATPKADTPEPVVDKKVTSKAPAPIAPLSGNVGTVHKELKDMNTRETIEYWEARKKATGERRQRH</sequence>
<dbReference type="EMBL" id="LR798202">
    <property type="protein sequence ID" value="CAB5170437.1"/>
    <property type="molecule type" value="Genomic_DNA"/>
</dbReference>
<feature type="region of interest" description="Disordered" evidence="1">
    <location>
        <begin position="113"/>
        <end position="132"/>
    </location>
</feature>
<evidence type="ECO:0000313" key="2">
    <source>
        <dbReference type="EMBL" id="CAB4121099.1"/>
    </source>
</evidence>
<feature type="region of interest" description="Disordered" evidence="1">
    <location>
        <begin position="257"/>
        <end position="291"/>
    </location>
</feature>